<comment type="subcellular location">
    <subcellularLocation>
        <location evidence="1">Membrane</location>
        <topology evidence="1">Multi-pass membrane protein</topology>
    </subcellularLocation>
</comment>
<evidence type="ECO:0000256" key="3">
    <source>
        <dbReference type="ARBA" id="ARBA00022692"/>
    </source>
</evidence>
<keyword evidence="4 6" id="KW-1133">Transmembrane helix</keyword>
<dbReference type="Proteomes" id="UP000285768">
    <property type="component" value="Chromosome"/>
</dbReference>
<reference evidence="7 8" key="1">
    <citation type="submission" date="2019-01" db="EMBL/GenBank/DDBJ databases">
        <title>Leucobacter muris sp. nov. isolated from the nose of a laboratory mouse.</title>
        <authorList>
            <person name="Benga L."/>
            <person name="Sproeer C."/>
            <person name="Schumann P."/>
            <person name="Verbarg S."/>
            <person name="Bunk B."/>
            <person name="Engelhardt E."/>
            <person name="Benten P.M."/>
            <person name="Sager M."/>
        </authorList>
    </citation>
    <scope>NUCLEOTIDE SEQUENCE [LARGE SCALE GENOMIC DNA]</scope>
    <source>
        <strain evidence="7 8">DSM 101948</strain>
    </source>
</reference>
<evidence type="ECO:0000256" key="4">
    <source>
        <dbReference type="ARBA" id="ARBA00022989"/>
    </source>
</evidence>
<name>A0ABX5QCW5_9MICO</name>
<gene>
    <name evidence="7" type="ORF">Leucomu_02300</name>
</gene>
<dbReference type="InterPro" id="IPR012506">
    <property type="entry name" value="TMEM86B-like"/>
</dbReference>
<evidence type="ECO:0000256" key="5">
    <source>
        <dbReference type="ARBA" id="ARBA00023136"/>
    </source>
</evidence>
<feature type="transmembrane region" description="Helical" evidence="6">
    <location>
        <begin position="12"/>
        <end position="32"/>
    </location>
</feature>
<evidence type="ECO:0000313" key="7">
    <source>
        <dbReference type="EMBL" id="QAB16912.1"/>
    </source>
</evidence>
<dbReference type="RefSeq" id="WP_128386210.1">
    <property type="nucleotide sequence ID" value="NZ_CP035037.1"/>
</dbReference>
<dbReference type="Pfam" id="PF07947">
    <property type="entry name" value="YhhN"/>
    <property type="match status" value="1"/>
</dbReference>
<keyword evidence="3 6" id="KW-0812">Transmembrane</keyword>
<evidence type="ECO:0000256" key="6">
    <source>
        <dbReference type="SAM" id="Phobius"/>
    </source>
</evidence>
<organism evidence="7 8">
    <name type="scientific">Leucobacter muris</name>
    <dbReference type="NCBI Taxonomy" id="1935379"/>
    <lineage>
        <taxon>Bacteria</taxon>
        <taxon>Bacillati</taxon>
        <taxon>Actinomycetota</taxon>
        <taxon>Actinomycetes</taxon>
        <taxon>Micrococcales</taxon>
        <taxon>Microbacteriaceae</taxon>
        <taxon>Leucobacter</taxon>
    </lineage>
</organism>
<protein>
    <submittedName>
        <fullName evidence="7">Lysoplasmalogenase</fullName>
    </submittedName>
</protein>
<comment type="similarity">
    <text evidence="2">Belongs to the TMEM86 family.</text>
</comment>
<evidence type="ECO:0000256" key="1">
    <source>
        <dbReference type="ARBA" id="ARBA00004141"/>
    </source>
</evidence>
<dbReference type="EMBL" id="CP035037">
    <property type="protein sequence ID" value="QAB16912.1"/>
    <property type="molecule type" value="Genomic_DNA"/>
</dbReference>
<feature type="transmembrane region" description="Helical" evidence="6">
    <location>
        <begin position="106"/>
        <end position="129"/>
    </location>
</feature>
<evidence type="ECO:0000313" key="8">
    <source>
        <dbReference type="Proteomes" id="UP000285768"/>
    </source>
</evidence>
<accession>A0ABX5QCW5</accession>
<feature type="transmembrane region" description="Helical" evidence="6">
    <location>
        <begin position="189"/>
        <end position="207"/>
    </location>
</feature>
<feature type="transmembrane region" description="Helical" evidence="6">
    <location>
        <begin position="38"/>
        <end position="60"/>
    </location>
</feature>
<feature type="transmembrane region" description="Helical" evidence="6">
    <location>
        <begin position="214"/>
        <end position="234"/>
    </location>
</feature>
<proteinExistence type="inferred from homology"/>
<feature type="transmembrane region" description="Helical" evidence="6">
    <location>
        <begin position="135"/>
        <end position="152"/>
    </location>
</feature>
<keyword evidence="5 6" id="KW-0472">Membrane</keyword>
<feature type="transmembrane region" description="Helical" evidence="6">
    <location>
        <begin position="164"/>
        <end position="183"/>
    </location>
</feature>
<evidence type="ECO:0000256" key="2">
    <source>
        <dbReference type="ARBA" id="ARBA00007375"/>
    </source>
</evidence>
<sequence length="274" mass="27894">MGSRIRLLTPFLPYAAISVVHVIALFAASPVAAPTKLALMPALALAVIWAAALAVGAGAAPVGAGDAPGGLVTPPTAAAAPSAGASASASDAAPGRPPSALRGARGAILLLVAAILCSWLGDGAATFFPMFDDELPMMLLCFGLAHVGYLLLMWRARGVARHRVPAWAAAYLLVYAVLIVVLIPRTGALTVPVMGYGLLLAGTAAMASRCGAVIAWGGAWFLVSDAILSFRIFLPEVMPDWTSGAVVLTYTLGQGLLAFGVVSALRRREARAAG</sequence>
<feature type="transmembrane region" description="Helical" evidence="6">
    <location>
        <begin position="246"/>
        <end position="265"/>
    </location>
</feature>
<keyword evidence="8" id="KW-1185">Reference proteome</keyword>